<dbReference type="STRING" id="1547922.ISF6_1118"/>
<dbReference type="AlphaFoldDB" id="A0A0K8NU21"/>
<protein>
    <submittedName>
        <fullName evidence="1">Uncharacterized protein</fullName>
    </submittedName>
</protein>
<name>A0A0K8NU21_PISS1</name>
<reference evidence="1 2" key="2">
    <citation type="journal article" date="2016" name="Science">
        <title>A bacterium that degrades and assimilates poly(ethylene terephthalate).</title>
        <authorList>
            <person name="Yoshida S."/>
            <person name="Hiraga K."/>
            <person name="Takehana T."/>
            <person name="Taniguchi I."/>
            <person name="Yamaji H."/>
            <person name="Maeda Y."/>
            <person name="Toyohara K."/>
            <person name="Miyamoto K."/>
            <person name="Kimura Y."/>
            <person name="Oda K."/>
        </authorList>
    </citation>
    <scope>NUCLEOTIDE SEQUENCE [LARGE SCALE GENOMIC DNA]</scope>
    <source>
        <strain evidence="2">NBRC 110686 / TISTR 2288 / 201-F6</strain>
    </source>
</reference>
<sequence length="211" mass="22513">MAGLEPSDAAGAEPGRARLLALVGLAVALGCWMAIDGVRERVRELRQQDEARQQAVRPRQAVAAADIAADATAARRERERIEALLQQDEGAAQVQARVVHQLRQWCAAEGVQGCAVKYLEDPAANRATPAAASAPPSRAAGARNAAPATLADLGLARARAQVSGTFQDLEFRRFLQRLTDAPTAGAWKLNAVVVRNNAFELDLELIIRPAP</sequence>
<evidence type="ECO:0000313" key="1">
    <source>
        <dbReference type="EMBL" id="GAP33863.1"/>
    </source>
</evidence>
<dbReference type="Proteomes" id="UP000037660">
    <property type="component" value="Unassembled WGS sequence"/>
</dbReference>
<dbReference type="RefSeq" id="WP_054018009.1">
    <property type="nucleotide sequence ID" value="NZ_BBYR01000002.1"/>
</dbReference>
<proteinExistence type="predicted"/>
<reference evidence="2" key="1">
    <citation type="submission" date="2015-07" db="EMBL/GenBank/DDBJ databases">
        <title>Discovery of a poly(ethylene terephthalate assimilation.</title>
        <authorList>
            <person name="Yoshida S."/>
            <person name="Hiraga K."/>
            <person name="Takehana T."/>
            <person name="Taniguchi I."/>
            <person name="Yamaji H."/>
            <person name="Maeda Y."/>
            <person name="Toyohara K."/>
            <person name="Miyamoto K."/>
            <person name="Kimura Y."/>
            <person name="Oda K."/>
        </authorList>
    </citation>
    <scope>NUCLEOTIDE SEQUENCE [LARGE SCALE GENOMIC DNA]</scope>
    <source>
        <strain evidence="2">NBRC 110686 / TISTR 2288 / 201-F6</strain>
    </source>
</reference>
<comment type="caution">
    <text evidence="1">The sequence shown here is derived from an EMBL/GenBank/DDBJ whole genome shotgun (WGS) entry which is preliminary data.</text>
</comment>
<keyword evidence="2" id="KW-1185">Reference proteome</keyword>
<evidence type="ECO:0000313" key="2">
    <source>
        <dbReference type="Proteomes" id="UP000037660"/>
    </source>
</evidence>
<dbReference type="OrthoDB" id="10018525at2"/>
<accession>A0A0K8NU21</accession>
<dbReference type="EMBL" id="BBYR01000002">
    <property type="protein sequence ID" value="GAP33863.1"/>
    <property type="molecule type" value="Genomic_DNA"/>
</dbReference>
<organism evidence="1 2">
    <name type="scientific">Piscinibacter sakaiensis</name>
    <name type="common">Ideonella sakaiensis</name>
    <dbReference type="NCBI Taxonomy" id="1547922"/>
    <lineage>
        <taxon>Bacteria</taxon>
        <taxon>Pseudomonadati</taxon>
        <taxon>Pseudomonadota</taxon>
        <taxon>Betaproteobacteria</taxon>
        <taxon>Burkholderiales</taxon>
        <taxon>Sphaerotilaceae</taxon>
        <taxon>Piscinibacter</taxon>
    </lineage>
</organism>
<gene>
    <name evidence="1" type="ORF">ISF6_1118</name>
</gene>